<dbReference type="AlphaFoldDB" id="A0A370ICC7"/>
<feature type="transmembrane region" description="Helical" evidence="1">
    <location>
        <begin position="20"/>
        <end position="46"/>
    </location>
</feature>
<feature type="transmembrane region" description="Helical" evidence="1">
    <location>
        <begin position="98"/>
        <end position="121"/>
    </location>
</feature>
<dbReference type="Proteomes" id="UP000254869">
    <property type="component" value="Unassembled WGS sequence"/>
</dbReference>
<reference evidence="2 3" key="1">
    <citation type="submission" date="2018-07" db="EMBL/GenBank/DDBJ databases">
        <title>Genomic Encyclopedia of Type Strains, Phase IV (KMG-IV): sequencing the most valuable type-strain genomes for metagenomic binning, comparative biology and taxonomic classification.</title>
        <authorList>
            <person name="Goeker M."/>
        </authorList>
    </citation>
    <scope>NUCLEOTIDE SEQUENCE [LARGE SCALE GENOMIC DNA]</scope>
    <source>
        <strain evidence="2 3">DSM 44290</strain>
    </source>
</reference>
<keyword evidence="3" id="KW-1185">Reference proteome</keyword>
<evidence type="ECO:0000256" key="1">
    <source>
        <dbReference type="SAM" id="Phobius"/>
    </source>
</evidence>
<proteinExistence type="predicted"/>
<gene>
    <name evidence="2" type="ORF">DFR76_102780</name>
</gene>
<sequence>MHYLSAGNWAPPPVTYAGLVAAWLLLGVAIASLVASVVYGVGLIVVHDRANAALFWLITLGALVVFSFYVEPWLDVIGATTYLTNVIDPVVTIVDRPIPWHVVITYTGGIGIATMGAYLIIENGRAARDLFAWAAFISVTECVGEMISCHFGVMLYYDNKALVFGIPLPSLVQNGGMFVLIGWAMAAILPHVHGWRRVVIVPFIAPAVYLAYTLVCTLPSYYAIHNDASRPVSWALAVVSTALNLGAVVAAAYSPTVRRLRAQHSSRTRAVEPVQAAEVPA</sequence>
<feature type="transmembrane region" description="Helical" evidence="1">
    <location>
        <begin position="234"/>
        <end position="253"/>
    </location>
</feature>
<dbReference type="EMBL" id="QQBC01000002">
    <property type="protein sequence ID" value="RDI68379.1"/>
    <property type="molecule type" value="Genomic_DNA"/>
</dbReference>
<organism evidence="2 3">
    <name type="scientific">Nocardia pseudobrasiliensis</name>
    <dbReference type="NCBI Taxonomy" id="45979"/>
    <lineage>
        <taxon>Bacteria</taxon>
        <taxon>Bacillati</taxon>
        <taxon>Actinomycetota</taxon>
        <taxon>Actinomycetes</taxon>
        <taxon>Mycobacteriales</taxon>
        <taxon>Nocardiaceae</taxon>
        <taxon>Nocardia</taxon>
    </lineage>
</organism>
<dbReference type="RefSeq" id="WP_114755531.1">
    <property type="nucleotide sequence ID" value="NZ_QQBC01000002.1"/>
</dbReference>
<keyword evidence="1" id="KW-1133">Transmembrane helix</keyword>
<feature type="transmembrane region" description="Helical" evidence="1">
    <location>
        <begin position="163"/>
        <end position="186"/>
    </location>
</feature>
<feature type="transmembrane region" description="Helical" evidence="1">
    <location>
        <begin position="53"/>
        <end position="70"/>
    </location>
</feature>
<dbReference type="STRING" id="1210086.GCA_001613105_01356"/>
<protein>
    <submittedName>
        <fullName evidence="2">Uncharacterized protein</fullName>
    </submittedName>
</protein>
<evidence type="ECO:0000313" key="3">
    <source>
        <dbReference type="Proteomes" id="UP000254869"/>
    </source>
</evidence>
<name>A0A370ICC7_9NOCA</name>
<accession>A0A370ICC7</accession>
<feature type="transmembrane region" description="Helical" evidence="1">
    <location>
        <begin position="198"/>
        <end position="222"/>
    </location>
</feature>
<keyword evidence="1" id="KW-0472">Membrane</keyword>
<keyword evidence="1" id="KW-0812">Transmembrane</keyword>
<feature type="transmembrane region" description="Helical" evidence="1">
    <location>
        <begin position="133"/>
        <end position="157"/>
    </location>
</feature>
<comment type="caution">
    <text evidence="2">The sequence shown here is derived from an EMBL/GenBank/DDBJ whole genome shotgun (WGS) entry which is preliminary data.</text>
</comment>
<evidence type="ECO:0000313" key="2">
    <source>
        <dbReference type="EMBL" id="RDI68379.1"/>
    </source>
</evidence>